<feature type="domain" description="Peptidase S26" evidence="8">
    <location>
        <begin position="14"/>
        <end position="177"/>
    </location>
</feature>
<keyword evidence="7" id="KW-0472">Membrane</keyword>
<evidence type="ECO:0000256" key="2">
    <source>
        <dbReference type="ARBA" id="ARBA00004401"/>
    </source>
</evidence>
<dbReference type="InterPro" id="IPR036286">
    <property type="entry name" value="LexA/Signal_pep-like_sf"/>
</dbReference>
<dbReference type="Gene3D" id="2.10.109.10">
    <property type="entry name" value="Umud Fragment, subunit A"/>
    <property type="match status" value="1"/>
</dbReference>
<evidence type="ECO:0000256" key="6">
    <source>
        <dbReference type="PIRSR" id="PIRSR600223-1"/>
    </source>
</evidence>
<dbReference type="PRINTS" id="PR00727">
    <property type="entry name" value="LEADERPTASE"/>
</dbReference>
<feature type="active site" evidence="6">
    <location>
        <position position="82"/>
    </location>
</feature>
<evidence type="ECO:0000256" key="4">
    <source>
        <dbReference type="ARBA" id="ARBA00013208"/>
    </source>
</evidence>
<dbReference type="GO" id="GO:0006465">
    <property type="term" value="P:signal peptide processing"/>
    <property type="evidence" value="ECO:0007669"/>
    <property type="project" value="InterPro"/>
</dbReference>
<comment type="caution">
    <text evidence="9">The sequence shown here is derived from an EMBL/GenBank/DDBJ whole genome shotgun (WGS) entry which is preliminary data.</text>
</comment>
<keyword evidence="7" id="KW-0812">Transmembrane</keyword>
<dbReference type="CDD" id="cd06530">
    <property type="entry name" value="S26_SPase_I"/>
    <property type="match status" value="1"/>
</dbReference>
<keyword evidence="5 7" id="KW-0378">Hydrolase</keyword>
<keyword evidence="7" id="KW-0645">Protease</keyword>
<comment type="similarity">
    <text evidence="3 7">Belongs to the peptidase S26 family.</text>
</comment>
<proteinExistence type="inferred from homology"/>
<evidence type="ECO:0000313" key="9">
    <source>
        <dbReference type="EMBL" id="TGY11995.1"/>
    </source>
</evidence>
<dbReference type="InterPro" id="IPR000223">
    <property type="entry name" value="Pept_S26A_signal_pept_1"/>
</dbReference>
<evidence type="ECO:0000256" key="3">
    <source>
        <dbReference type="ARBA" id="ARBA00009370"/>
    </source>
</evidence>
<dbReference type="RefSeq" id="WP_004040036.1">
    <property type="nucleotide sequence ID" value="NZ_AQFR02000003.1"/>
</dbReference>
<organism evidence="9 10">
    <name type="scientific">Lactobacillus intestinalis</name>
    <dbReference type="NCBI Taxonomy" id="151781"/>
    <lineage>
        <taxon>Bacteria</taxon>
        <taxon>Bacillati</taxon>
        <taxon>Bacillota</taxon>
        <taxon>Bacilli</taxon>
        <taxon>Lactobacillales</taxon>
        <taxon>Lactobacillaceae</taxon>
        <taxon>Lactobacillus</taxon>
    </lineage>
</organism>
<keyword evidence="7" id="KW-1133">Transmembrane helix</keyword>
<dbReference type="InterPro" id="IPR019533">
    <property type="entry name" value="Peptidase_S26"/>
</dbReference>
<evidence type="ECO:0000256" key="1">
    <source>
        <dbReference type="ARBA" id="ARBA00000677"/>
    </source>
</evidence>
<gene>
    <name evidence="9" type="primary">lepB</name>
    <name evidence="9" type="ORF">E5351_08485</name>
</gene>
<feature type="transmembrane region" description="Helical" evidence="7">
    <location>
        <begin position="12"/>
        <end position="34"/>
    </location>
</feature>
<protein>
    <recommendedName>
        <fullName evidence="4 7">Signal peptidase I</fullName>
        <ecNumber evidence="4 7">3.4.21.89</ecNumber>
    </recommendedName>
</protein>
<comment type="catalytic activity">
    <reaction evidence="1 7">
        <text>Cleavage of hydrophobic, N-terminal signal or leader sequences from secreted and periplasmic proteins.</text>
        <dbReference type="EC" id="3.4.21.89"/>
    </reaction>
</comment>
<dbReference type="SUPFAM" id="SSF51306">
    <property type="entry name" value="LexA/Signal peptidase"/>
    <property type="match status" value="1"/>
</dbReference>
<feature type="active site" evidence="6">
    <location>
        <position position="43"/>
    </location>
</feature>
<dbReference type="GO" id="GO:0009003">
    <property type="term" value="F:signal peptidase activity"/>
    <property type="evidence" value="ECO:0007669"/>
    <property type="project" value="UniProtKB-EC"/>
</dbReference>
<dbReference type="Proteomes" id="UP000309117">
    <property type="component" value="Unassembled WGS sequence"/>
</dbReference>
<dbReference type="EC" id="3.4.21.89" evidence="4 7"/>
<dbReference type="PROSITE" id="PS00761">
    <property type="entry name" value="SPASE_I_3"/>
    <property type="match status" value="1"/>
</dbReference>
<evidence type="ECO:0000256" key="5">
    <source>
        <dbReference type="ARBA" id="ARBA00022801"/>
    </source>
</evidence>
<evidence type="ECO:0000256" key="7">
    <source>
        <dbReference type="RuleBase" id="RU362042"/>
    </source>
</evidence>
<dbReference type="PROSITE" id="PS00760">
    <property type="entry name" value="SPASE_I_2"/>
    <property type="match status" value="1"/>
</dbReference>
<dbReference type="EMBL" id="SRYV01000016">
    <property type="protein sequence ID" value="TGY11995.1"/>
    <property type="molecule type" value="Genomic_DNA"/>
</dbReference>
<comment type="subcellular location">
    <subcellularLocation>
        <location evidence="2">Cell membrane</location>
        <topology evidence="2">Single-pass type II membrane protein</topology>
    </subcellularLocation>
    <subcellularLocation>
        <location evidence="7">Membrane</location>
        <topology evidence="7">Single-pass type II membrane protein</topology>
    </subcellularLocation>
</comment>
<evidence type="ECO:0000259" key="8">
    <source>
        <dbReference type="Pfam" id="PF10502"/>
    </source>
</evidence>
<dbReference type="GO" id="GO:0005886">
    <property type="term" value="C:plasma membrane"/>
    <property type="evidence" value="ECO:0007669"/>
    <property type="project" value="UniProtKB-SubCell"/>
</dbReference>
<dbReference type="InterPro" id="IPR019758">
    <property type="entry name" value="Pept_S26A_signal_pept_1_CS"/>
</dbReference>
<name>A0A4S2BD19_9LACO</name>
<dbReference type="PANTHER" id="PTHR43390:SF1">
    <property type="entry name" value="CHLOROPLAST PROCESSING PEPTIDASE"/>
    <property type="match status" value="1"/>
</dbReference>
<dbReference type="Pfam" id="PF10502">
    <property type="entry name" value="Peptidase_S26"/>
    <property type="match status" value="1"/>
</dbReference>
<reference evidence="9 10" key="1">
    <citation type="submission" date="2019-04" db="EMBL/GenBank/DDBJ databases">
        <title>Microbes associate with the intestines of laboratory mice.</title>
        <authorList>
            <person name="Navarre W."/>
            <person name="Wong E."/>
            <person name="Huang K."/>
            <person name="Tropini C."/>
            <person name="Ng K."/>
            <person name="Yu B."/>
        </authorList>
    </citation>
    <scope>NUCLEOTIDE SEQUENCE [LARGE SCALE GENOMIC DNA]</scope>
    <source>
        <strain evidence="9 10">NM61_E11</strain>
    </source>
</reference>
<dbReference type="AlphaFoldDB" id="A0A4S2BD19"/>
<sequence length="185" mass="21433">MKKKSNFAAKDILEVFGLALIFLGIIYALFTFVFSNDTVSGPSMQPNFESNDRVITVRHSKIKRGEIVVLKAPDEPNVLYIKRVIGMPGDSIRFQNDRLYINGRKYKETYLNKGKKLYSMGSLYTENFTLQSKHLGKRVPRNCYFVMGDHRNVSKDSRIFGYVKKSSIVGVVKLRYWPLNKITWY</sequence>
<evidence type="ECO:0000313" key="10">
    <source>
        <dbReference type="Proteomes" id="UP000309117"/>
    </source>
</evidence>
<dbReference type="NCBIfam" id="TIGR02227">
    <property type="entry name" value="sigpep_I_bact"/>
    <property type="match status" value="1"/>
</dbReference>
<accession>A0A4S2BD19</accession>
<dbReference type="GO" id="GO:0004252">
    <property type="term" value="F:serine-type endopeptidase activity"/>
    <property type="evidence" value="ECO:0007669"/>
    <property type="project" value="InterPro"/>
</dbReference>
<dbReference type="PANTHER" id="PTHR43390">
    <property type="entry name" value="SIGNAL PEPTIDASE I"/>
    <property type="match status" value="1"/>
</dbReference>
<dbReference type="InterPro" id="IPR019757">
    <property type="entry name" value="Pept_S26A_signal_pept_1_Lys-AS"/>
</dbReference>